<dbReference type="Proteomes" id="UP000190341">
    <property type="component" value="Unassembled WGS sequence"/>
</dbReference>
<feature type="transmembrane region" description="Helical" evidence="8">
    <location>
        <begin position="208"/>
        <end position="230"/>
    </location>
</feature>
<evidence type="ECO:0000256" key="1">
    <source>
        <dbReference type="ARBA" id="ARBA00004651"/>
    </source>
</evidence>
<keyword evidence="5 8" id="KW-0812">Transmembrane</keyword>
<dbReference type="GO" id="GO:0005886">
    <property type="term" value="C:plasma membrane"/>
    <property type="evidence" value="ECO:0007669"/>
    <property type="project" value="UniProtKB-SubCell"/>
</dbReference>
<feature type="transmembrane region" description="Helical" evidence="8">
    <location>
        <begin position="9"/>
        <end position="28"/>
    </location>
</feature>
<evidence type="ECO:0000256" key="8">
    <source>
        <dbReference type="SAM" id="Phobius"/>
    </source>
</evidence>
<proteinExistence type="inferred from homology"/>
<dbReference type="PANTHER" id="PTHR22911">
    <property type="entry name" value="ACYL-MALONYL CONDENSING ENZYME-RELATED"/>
    <property type="match status" value="1"/>
</dbReference>
<sequence length="312" mass="34415">MNTVDRKGLWMTVMAFVVWGVVPLYWHLLKQVPSFQIIAHRIVWSSILLLGWLFLRHGRQWLRTIREQPRALTLLGVTSLLIAFNWGLYIWAVNAGHVVETSLGYFINPLINVVLGVLVLRERLTRLQWVGVGFAFAGVAWLTWQAGSPPWIALGLALSFGAYGLLRKVVSVEAVGGLGVESLYLFLPALAFVVWGEQGHGGGFIQGWGWQIDLLLILGGVVSAIPLIGFSYGVRRIPLTIVGLLQYIAPSIQFLIGVFVFKEAFGTAQAIGFATIWTGLIIFAGDNLWRSRKRSVVTGVAAVAEPVVATRR</sequence>
<feature type="transmembrane region" description="Helical" evidence="8">
    <location>
        <begin position="237"/>
        <end position="261"/>
    </location>
</feature>
<dbReference type="AlphaFoldDB" id="A0A1T5LDD1"/>
<dbReference type="RefSeq" id="WP_079724678.1">
    <property type="nucleotide sequence ID" value="NZ_BMCL01000001.1"/>
</dbReference>
<keyword evidence="7 8" id="KW-0472">Membrane</keyword>
<feature type="transmembrane region" description="Helical" evidence="8">
    <location>
        <begin position="150"/>
        <end position="166"/>
    </location>
</feature>
<reference evidence="10 11" key="1">
    <citation type="submission" date="2017-02" db="EMBL/GenBank/DDBJ databases">
        <authorList>
            <person name="Peterson S.W."/>
        </authorList>
    </citation>
    <scope>NUCLEOTIDE SEQUENCE [LARGE SCALE GENOMIC DNA]</scope>
    <source>
        <strain evidence="10 11">P15</strain>
    </source>
</reference>
<feature type="transmembrane region" description="Helical" evidence="8">
    <location>
        <begin position="71"/>
        <end position="91"/>
    </location>
</feature>
<evidence type="ECO:0000256" key="4">
    <source>
        <dbReference type="ARBA" id="ARBA00022475"/>
    </source>
</evidence>
<keyword evidence="4" id="KW-1003">Cell membrane</keyword>
<dbReference type="SUPFAM" id="SSF103481">
    <property type="entry name" value="Multidrug resistance efflux transporter EmrE"/>
    <property type="match status" value="2"/>
</dbReference>
<keyword evidence="3" id="KW-0813">Transport</keyword>
<evidence type="ECO:0000259" key="9">
    <source>
        <dbReference type="Pfam" id="PF00892"/>
    </source>
</evidence>
<feature type="transmembrane region" description="Helical" evidence="8">
    <location>
        <begin position="127"/>
        <end position="144"/>
    </location>
</feature>
<dbReference type="InterPro" id="IPR000620">
    <property type="entry name" value="EamA_dom"/>
</dbReference>
<gene>
    <name evidence="10" type="ORF">SAMN06296058_2304</name>
</gene>
<dbReference type="NCBIfam" id="TIGR00688">
    <property type="entry name" value="rarD"/>
    <property type="match status" value="1"/>
</dbReference>
<organism evidence="10 11">
    <name type="scientific">Pseudoxanthomonas indica</name>
    <dbReference type="NCBI Taxonomy" id="428993"/>
    <lineage>
        <taxon>Bacteria</taxon>
        <taxon>Pseudomonadati</taxon>
        <taxon>Pseudomonadota</taxon>
        <taxon>Gammaproteobacteria</taxon>
        <taxon>Lysobacterales</taxon>
        <taxon>Lysobacteraceae</taxon>
        <taxon>Pseudoxanthomonas</taxon>
    </lineage>
</organism>
<evidence type="ECO:0000313" key="11">
    <source>
        <dbReference type="Proteomes" id="UP000190341"/>
    </source>
</evidence>
<name>A0A1T5LDD1_9GAMM</name>
<feature type="transmembrane region" description="Helical" evidence="8">
    <location>
        <begin position="267"/>
        <end position="285"/>
    </location>
</feature>
<evidence type="ECO:0000256" key="6">
    <source>
        <dbReference type="ARBA" id="ARBA00022989"/>
    </source>
</evidence>
<comment type="subcellular location">
    <subcellularLocation>
        <location evidence="1">Cell membrane</location>
        <topology evidence="1">Multi-pass membrane protein</topology>
    </subcellularLocation>
</comment>
<evidence type="ECO:0000256" key="7">
    <source>
        <dbReference type="ARBA" id="ARBA00023136"/>
    </source>
</evidence>
<evidence type="ECO:0000256" key="3">
    <source>
        <dbReference type="ARBA" id="ARBA00022448"/>
    </source>
</evidence>
<evidence type="ECO:0000313" key="10">
    <source>
        <dbReference type="EMBL" id="SKC73705.1"/>
    </source>
</evidence>
<evidence type="ECO:0000256" key="5">
    <source>
        <dbReference type="ARBA" id="ARBA00022692"/>
    </source>
</evidence>
<feature type="transmembrane region" description="Helical" evidence="8">
    <location>
        <begin position="34"/>
        <end position="55"/>
    </location>
</feature>
<feature type="domain" description="EamA" evidence="9">
    <location>
        <begin position="7"/>
        <end position="143"/>
    </location>
</feature>
<dbReference type="Pfam" id="PF00892">
    <property type="entry name" value="EamA"/>
    <property type="match status" value="2"/>
</dbReference>
<comment type="similarity">
    <text evidence="2">Belongs to the EamA transporter family.</text>
</comment>
<keyword evidence="6 8" id="KW-1133">Transmembrane helix</keyword>
<dbReference type="OrthoDB" id="369870at2"/>
<feature type="transmembrane region" description="Helical" evidence="8">
    <location>
        <begin position="178"/>
        <end position="196"/>
    </location>
</feature>
<dbReference type="EMBL" id="FUZV01000002">
    <property type="protein sequence ID" value="SKC73705.1"/>
    <property type="molecule type" value="Genomic_DNA"/>
</dbReference>
<dbReference type="STRING" id="428993.SAMN06296058_2304"/>
<dbReference type="InterPro" id="IPR004626">
    <property type="entry name" value="RarD"/>
</dbReference>
<protein>
    <submittedName>
        <fullName evidence="10">Chloramphenicol-sensitive protein RarD</fullName>
    </submittedName>
</protein>
<dbReference type="PANTHER" id="PTHR22911:SF137">
    <property type="entry name" value="SOLUTE CARRIER FAMILY 35 MEMBER G2-RELATED"/>
    <property type="match status" value="1"/>
</dbReference>
<feature type="transmembrane region" description="Helical" evidence="8">
    <location>
        <begin position="103"/>
        <end position="120"/>
    </location>
</feature>
<dbReference type="InterPro" id="IPR037185">
    <property type="entry name" value="EmrE-like"/>
</dbReference>
<keyword evidence="11" id="KW-1185">Reference proteome</keyword>
<evidence type="ECO:0000256" key="2">
    <source>
        <dbReference type="ARBA" id="ARBA00007362"/>
    </source>
</evidence>
<accession>A0A1T5LDD1</accession>
<feature type="domain" description="EamA" evidence="9">
    <location>
        <begin position="152"/>
        <end position="283"/>
    </location>
</feature>